<sequence>MLKIWGRTTSANVQKVMWAVGELALPHERVDLGGPFGGNREPDYLAKNPNGFVPTIEDDGFVLWESNTILRYLAANPAGSAGATLEPADRRDRARASQWMDWELTVASPVFRPVFIGLVRTPAAQRDAAAIAAATETSIAAMTILDAALAGSAYLAGDTFSYGDIPLAVLVRRFLELVVERPSLSNIERWYTAIEARPAFREHVGGIPMV</sequence>
<evidence type="ECO:0000313" key="6">
    <source>
        <dbReference type="Proteomes" id="UP000289200"/>
    </source>
</evidence>
<dbReference type="GO" id="GO:0016740">
    <property type="term" value="F:transferase activity"/>
    <property type="evidence" value="ECO:0007669"/>
    <property type="project" value="UniProtKB-KW"/>
</dbReference>
<gene>
    <name evidence="5" type="primary">gstB</name>
    <name evidence="5" type="ORF">RHODGE_RHODGE_02708</name>
</gene>
<dbReference type="PANTHER" id="PTHR44051">
    <property type="entry name" value="GLUTATHIONE S-TRANSFERASE-RELATED"/>
    <property type="match status" value="1"/>
</dbReference>
<dbReference type="Pfam" id="PF13409">
    <property type="entry name" value="GST_N_2"/>
    <property type="match status" value="1"/>
</dbReference>
<dbReference type="Pfam" id="PF00043">
    <property type="entry name" value="GST_C"/>
    <property type="match status" value="1"/>
</dbReference>
<dbReference type="CDD" id="cd03047">
    <property type="entry name" value="GST_N_2"/>
    <property type="match status" value="1"/>
</dbReference>
<evidence type="ECO:0000256" key="1">
    <source>
        <dbReference type="ARBA" id="ARBA00007409"/>
    </source>
</evidence>
<reference evidence="6" key="1">
    <citation type="submission" date="2018-10" db="EMBL/GenBank/DDBJ databases">
        <authorList>
            <person name="Peiro R."/>
            <person name="Begona"/>
            <person name="Cbmso G."/>
            <person name="Lopez M."/>
            <person name="Gonzalez S."/>
            <person name="Sacristan E."/>
            <person name="Castillo E."/>
        </authorList>
    </citation>
    <scope>NUCLEOTIDE SEQUENCE [LARGE SCALE GENOMIC DNA]</scope>
</reference>
<dbReference type="FunFam" id="3.40.30.10:FF:000039">
    <property type="entry name" value="Glutathione S-transferase domain"/>
    <property type="match status" value="1"/>
</dbReference>
<dbReference type="SFLD" id="SFLDG00358">
    <property type="entry name" value="Main_(cytGST)"/>
    <property type="match status" value="1"/>
</dbReference>
<dbReference type="PANTHER" id="PTHR44051:SF19">
    <property type="entry name" value="DISULFIDE-BOND OXIDOREDUCTASE YFCG"/>
    <property type="match status" value="1"/>
</dbReference>
<dbReference type="AlphaFoldDB" id="A0A3S4FCP5"/>
<dbReference type="OrthoDB" id="9810080at2"/>
<evidence type="ECO:0000259" key="3">
    <source>
        <dbReference type="PROSITE" id="PS50404"/>
    </source>
</evidence>
<protein>
    <submittedName>
        <fullName evidence="5">Glutathione S-transferase GstB</fullName>
    </submittedName>
</protein>
<dbReference type="InterPro" id="IPR040079">
    <property type="entry name" value="Glutathione_S-Trfase"/>
</dbReference>
<dbReference type="InterPro" id="IPR036282">
    <property type="entry name" value="Glutathione-S-Trfase_C_sf"/>
</dbReference>
<dbReference type="RefSeq" id="WP_129609381.1">
    <property type="nucleotide sequence ID" value="NZ_UWOC01000148.1"/>
</dbReference>
<dbReference type="Gene3D" id="1.20.1050.10">
    <property type="match status" value="1"/>
</dbReference>
<feature type="domain" description="GST C-terminal" evidence="4">
    <location>
        <begin position="89"/>
        <end position="210"/>
    </location>
</feature>
<dbReference type="SUPFAM" id="SSF52833">
    <property type="entry name" value="Thioredoxin-like"/>
    <property type="match status" value="1"/>
</dbReference>
<dbReference type="InterPro" id="IPR004045">
    <property type="entry name" value="Glutathione_S-Trfase_N"/>
</dbReference>
<proteinExistence type="inferred from homology"/>
<keyword evidence="2" id="KW-0808">Transferase</keyword>
<dbReference type="Proteomes" id="UP000289200">
    <property type="component" value="Unassembled WGS sequence"/>
</dbReference>
<comment type="similarity">
    <text evidence="1">Belongs to the GST superfamily.</text>
</comment>
<evidence type="ECO:0000313" key="5">
    <source>
        <dbReference type="EMBL" id="VCU08949.1"/>
    </source>
</evidence>
<dbReference type="SFLD" id="SFLDS00019">
    <property type="entry name" value="Glutathione_Transferase_(cytos"/>
    <property type="match status" value="1"/>
</dbReference>
<feature type="domain" description="GST N-terminal" evidence="3">
    <location>
        <begin position="1"/>
        <end position="81"/>
    </location>
</feature>
<keyword evidence="6" id="KW-1185">Reference proteome</keyword>
<comment type="caution">
    <text evidence="5">The sequence shown here is derived from an EMBL/GenBank/DDBJ whole genome shotgun (WGS) entry which is preliminary data.</text>
</comment>
<evidence type="ECO:0000259" key="4">
    <source>
        <dbReference type="PROSITE" id="PS50405"/>
    </source>
</evidence>
<dbReference type="Gene3D" id="3.40.30.10">
    <property type="entry name" value="Glutaredoxin"/>
    <property type="match status" value="1"/>
</dbReference>
<organism evidence="5 6">
    <name type="scientific">Rhodoplanes serenus</name>
    <dbReference type="NCBI Taxonomy" id="200615"/>
    <lineage>
        <taxon>Bacteria</taxon>
        <taxon>Pseudomonadati</taxon>
        <taxon>Pseudomonadota</taxon>
        <taxon>Alphaproteobacteria</taxon>
        <taxon>Hyphomicrobiales</taxon>
        <taxon>Nitrobacteraceae</taxon>
        <taxon>Rhodoplanes</taxon>
    </lineage>
</organism>
<dbReference type="InterPro" id="IPR010987">
    <property type="entry name" value="Glutathione-S-Trfase_C-like"/>
</dbReference>
<dbReference type="PROSITE" id="PS50405">
    <property type="entry name" value="GST_CTER"/>
    <property type="match status" value="1"/>
</dbReference>
<accession>A0A3S4FCP5</accession>
<dbReference type="EMBL" id="UWOC01000148">
    <property type="protein sequence ID" value="VCU08949.1"/>
    <property type="molecule type" value="Genomic_DNA"/>
</dbReference>
<dbReference type="InterPro" id="IPR004046">
    <property type="entry name" value="GST_C"/>
</dbReference>
<dbReference type="SFLD" id="SFLDG01150">
    <property type="entry name" value="Main.1:_Beta-like"/>
    <property type="match status" value="1"/>
</dbReference>
<evidence type="ECO:0000256" key="2">
    <source>
        <dbReference type="ARBA" id="ARBA00022679"/>
    </source>
</evidence>
<dbReference type="SUPFAM" id="SSF47616">
    <property type="entry name" value="GST C-terminal domain-like"/>
    <property type="match status" value="1"/>
</dbReference>
<dbReference type="InterPro" id="IPR036249">
    <property type="entry name" value="Thioredoxin-like_sf"/>
</dbReference>
<name>A0A3S4FCP5_9BRAD</name>
<dbReference type="PROSITE" id="PS50404">
    <property type="entry name" value="GST_NTER"/>
    <property type="match status" value="1"/>
</dbReference>